<dbReference type="InterPro" id="IPR009057">
    <property type="entry name" value="Homeodomain-like_sf"/>
</dbReference>
<organism evidence="6 7">
    <name type="scientific">Rhodococcus globerulus</name>
    <dbReference type="NCBI Taxonomy" id="33008"/>
    <lineage>
        <taxon>Bacteria</taxon>
        <taxon>Bacillati</taxon>
        <taxon>Actinomycetota</taxon>
        <taxon>Actinomycetes</taxon>
        <taxon>Mycobacteriales</taxon>
        <taxon>Nocardiaceae</taxon>
        <taxon>Rhodococcus</taxon>
    </lineage>
</organism>
<keyword evidence="7" id="KW-1185">Reference proteome</keyword>
<sequence>MTAPSLRRDAAENRRRLLEAAAHVFAEHGLDASVEDVARQAGVGMGTLYRRFPTKEALISELVRQLITDLVAVANEALTLNDGTGLEKVLYRTGEINASHRGCLTRLWRDYDTRALSEEFRAAVSELLERAKKRNRIRFDVTATDIDLVFWSIRGVIQMTRGVTDVGWRRHLAIVLAGLRPDREALGEDPLAESDIQRIRDLDTR</sequence>
<keyword evidence="1" id="KW-0805">Transcription regulation</keyword>
<dbReference type="PANTHER" id="PTHR30055">
    <property type="entry name" value="HTH-TYPE TRANSCRIPTIONAL REGULATOR RUTR"/>
    <property type="match status" value="1"/>
</dbReference>
<keyword evidence="2 4" id="KW-0238">DNA-binding</keyword>
<evidence type="ECO:0000313" key="6">
    <source>
        <dbReference type="EMBL" id="MDV6271130.1"/>
    </source>
</evidence>
<dbReference type="PANTHER" id="PTHR30055:SF234">
    <property type="entry name" value="HTH-TYPE TRANSCRIPTIONAL REGULATOR BETI"/>
    <property type="match status" value="1"/>
</dbReference>
<proteinExistence type="predicted"/>
<dbReference type="PROSITE" id="PS01081">
    <property type="entry name" value="HTH_TETR_1"/>
    <property type="match status" value="1"/>
</dbReference>
<keyword evidence="3" id="KW-0804">Transcription</keyword>
<dbReference type="SUPFAM" id="SSF48498">
    <property type="entry name" value="Tetracyclin repressor-like, C-terminal domain"/>
    <property type="match status" value="1"/>
</dbReference>
<name>A0ABU4C3Q3_RHOGO</name>
<evidence type="ECO:0000256" key="4">
    <source>
        <dbReference type="PROSITE-ProRule" id="PRU00335"/>
    </source>
</evidence>
<evidence type="ECO:0000313" key="7">
    <source>
        <dbReference type="Proteomes" id="UP001185927"/>
    </source>
</evidence>
<evidence type="ECO:0000256" key="3">
    <source>
        <dbReference type="ARBA" id="ARBA00023163"/>
    </source>
</evidence>
<reference evidence="6 7" key="1">
    <citation type="submission" date="2023-10" db="EMBL/GenBank/DDBJ databases">
        <title>Development of a sustainable strategy for remediation of hydrocarbon-contaminated territories based on the waste exchange concept.</title>
        <authorList>
            <person name="Krivoruchko A."/>
        </authorList>
    </citation>
    <scope>NUCLEOTIDE SEQUENCE [LARGE SCALE GENOMIC DNA]</scope>
    <source>
        <strain evidence="6 7">IEGM 1203</strain>
    </source>
</reference>
<accession>A0ABU4C3Q3</accession>
<dbReference type="Pfam" id="PF00440">
    <property type="entry name" value="TetR_N"/>
    <property type="match status" value="1"/>
</dbReference>
<dbReference type="InterPro" id="IPR036271">
    <property type="entry name" value="Tet_transcr_reg_TetR-rel_C_sf"/>
</dbReference>
<protein>
    <submittedName>
        <fullName evidence="6">Helix-turn-helix domain-containing protein</fullName>
    </submittedName>
</protein>
<feature type="DNA-binding region" description="H-T-H motif" evidence="4">
    <location>
        <begin position="33"/>
        <end position="52"/>
    </location>
</feature>
<dbReference type="InterPro" id="IPR023772">
    <property type="entry name" value="DNA-bd_HTH_TetR-type_CS"/>
</dbReference>
<dbReference type="EMBL" id="JAWLKB010000032">
    <property type="protein sequence ID" value="MDV6271130.1"/>
    <property type="molecule type" value="Genomic_DNA"/>
</dbReference>
<evidence type="ECO:0000256" key="1">
    <source>
        <dbReference type="ARBA" id="ARBA00023015"/>
    </source>
</evidence>
<dbReference type="PROSITE" id="PS50977">
    <property type="entry name" value="HTH_TETR_2"/>
    <property type="match status" value="1"/>
</dbReference>
<evidence type="ECO:0000259" key="5">
    <source>
        <dbReference type="PROSITE" id="PS50977"/>
    </source>
</evidence>
<dbReference type="InterPro" id="IPR050109">
    <property type="entry name" value="HTH-type_TetR-like_transc_reg"/>
</dbReference>
<dbReference type="RefSeq" id="WP_317545592.1">
    <property type="nucleotide sequence ID" value="NZ_JAWLKB010000032.1"/>
</dbReference>
<feature type="domain" description="HTH tetR-type" evidence="5">
    <location>
        <begin position="11"/>
        <end position="70"/>
    </location>
</feature>
<dbReference type="PRINTS" id="PR00455">
    <property type="entry name" value="HTHTETR"/>
</dbReference>
<dbReference type="InterPro" id="IPR001647">
    <property type="entry name" value="HTH_TetR"/>
</dbReference>
<gene>
    <name evidence="6" type="ORF">R3Q16_31365</name>
</gene>
<dbReference type="SUPFAM" id="SSF46689">
    <property type="entry name" value="Homeodomain-like"/>
    <property type="match status" value="1"/>
</dbReference>
<comment type="caution">
    <text evidence="6">The sequence shown here is derived from an EMBL/GenBank/DDBJ whole genome shotgun (WGS) entry which is preliminary data.</text>
</comment>
<dbReference type="Gene3D" id="1.10.357.10">
    <property type="entry name" value="Tetracycline Repressor, domain 2"/>
    <property type="match status" value="1"/>
</dbReference>
<evidence type="ECO:0000256" key="2">
    <source>
        <dbReference type="ARBA" id="ARBA00023125"/>
    </source>
</evidence>
<dbReference type="Proteomes" id="UP001185927">
    <property type="component" value="Unassembled WGS sequence"/>
</dbReference>